<organism evidence="1 2">
    <name type="scientific">Paraglaciecola algarum</name>
    <dbReference type="NCBI Taxonomy" id="3050085"/>
    <lineage>
        <taxon>Bacteria</taxon>
        <taxon>Pseudomonadati</taxon>
        <taxon>Pseudomonadota</taxon>
        <taxon>Gammaproteobacteria</taxon>
        <taxon>Alteromonadales</taxon>
        <taxon>Alteromonadaceae</taxon>
        <taxon>Paraglaciecola</taxon>
    </lineage>
</organism>
<reference evidence="1 2" key="1">
    <citation type="submission" date="2022-01" db="EMBL/GenBank/DDBJ databases">
        <title>Paraglaciecola sp. G1-23.</title>
        <authorList>
            <person name="Jin M.S."/>
            <person name="Han D.M."/>
            <person name="Kim H.M."/>
            <person name="Jeon C.O."/>
        </authorList>
    </citation>
    <scope>NUCLEOTIDE SEQUENCE [LARGE SCALE GENOMIC DNA]</scope>
    <source>
        <strain evidence="1 2">G1-23</strain>
    </source>
</reference>
<protein>
    <submittedName>
        <fullName evidence="1">Glutaredoxin family protein</fullName>
    </submittedName>
</protein>
<dbReference type="Gene3D" id="3.40.30.10">
    <property type="entry name" value="Glutaredoxin"/>
    <property type="match status" value="1"/>
</dbReference>
<name>A0ABS9D548_9ALTE</name>
<keyword evidence="2" id="KW-1185">Reference proteome</keyword>
<evidence type="ECO:0000313" key="2">
    <source>
        <dbReference type="Proteomes" id="UP001521137"/>
    </source>
</evidence>
<proteinExistence type="predicted"/>
<dbReference type="Proteomes" id="UP001521137">
    <property type="component" value="Unassembled WGS sequence"/>
</dbReference>
<dbReference type="EMBL" id="JAKGAS010000001">
    <property type="protein sequence ID" value="MCF2947137.1"/>
    <property type="molecule type" value="Genomic_DNA"/>
</dbReference>
<dbReference type="RefSeq" id="WP_235310649.1">
    <property type="nucleotide sequence ID" value="NZ_JAKGAS010000001.1"/>
</dbReference>
<dbReference type="SUPFAM" id="SSF52833">
    <property type="entry name" value="Thioredoxin-like"/>
    <property type="match status" value="1"/>
</dbReference>
<dbReference type="InterPro" id="IPR036249">
    <property type="entry name" value="Thioredoxin-like_sf"/>
</dbReference>
<sequence>MEIILYSGKDCCLCEQAFDMLENLTVEASLHTTKVDVRSSTDLFHRYGARIPVLYRQDTQQELPWPFDMQQLKEFMF</sequence>
<dbReference type="Pfam" id="PF05768">
    <property type="entry name" value="Glrx-like"/>
    <property type="match status" value="1"/>
</dbReference>
<accession>A0ABS9D548</accession>
<comment type="caution">
    <text evidence="1">The sequence shown here is derived from an EMBL/GenBank/DDBJ whole genome shotgun (WGS) entry which is preliminary data.</text>
</comment>
<dbReference type="InterPro" id="IPR008554">
    <property type="entry name" value="Glutaredoxin-like"/>
</dbReference>
<evidence type="ECO:0000313" key="1">
    <source>
        <dbReference type="EMBL" id="MCF2947137.1"/>
    </source>
</evidence>
<gene>
    <name evidence="1" type="ORF">L0668_03395</name>
</gene>